<evidence type="ECO:0000313" key="1">
    <source>
        <dbReference type="EMBL" id="TDU32688.1"/>
    </source>
</evidence>
<dbReference type="OrthoDB" id="9029404at2"/>
<comment type="caution">
    <text evidence="1">The sequence shown here is derived from an EMBL/GenBank/DDBJ whole genome shotgun (WGS) entry which is preliminary data.</text>
</comment>
<reference evidence="1 2" key="1">
    <citation type="submission" date="2019-03" db="EMBL/GenBank/DDBJ databases">
        <title>Genomic Encyclopedia of Type Strains, Phase IV (KMG-IV): sequencing the most valuable type-strain genomes for metagenomic binning, comparative biology and taxonomic classification.</title>
        <authorList>
            <person name="Goeker M."/>
        </authorList>
    </citation>
    <scope>NUCLEOTIDE SEQUENCE [LARGE SCALE GENOMIC DNA]</scope>
    <source>
        <strain evidence="1 2">DSM 26377</strain>
    </source>
</reference>
<sequence length="73" mass="7624">MAKKLSSTQTAVMTWMSRGWKAYSAGGTRVEINGKPVGTVSTMVALEGMGLVTRLGVAAWEVTDAGRALNPAP</sequence>
<keyword evidence="2" id="KW-1185">Reference proteome</keyword>
<dbReference type="EMBL" id="SOBT01000008">
    <property type="protein sequence ID" value="TDU32688.1"/>
    <property type="molecule type" value="Genomic_DNA"/>
</dbReference>
<dbReference type="RefSeq" id="WP_133881171.1">
    <property type="nucleotide sequence ID" value="NZ_MWIN01000001.1"/>
</dbReference>
<proteinExistence type="predicted"/>
<name>A0A4R7PEU2_9GAMM</name>
<organism evidence="1 2">
    <name type="scientific">Panacagrimonas perspica</name>
    <dbReference type="NCBI Taxonomy" id="381431"/>
    <lineage>
        <taxon>Bacteria</taxon>
        <taxon>Pseudomonadati</taxon>
        <taxon>Pseudomonadota</taxon>
        <taxon>Gammaproteobacteria</taxon>
        <taxon>Nevskiales</taxon>
        <taxon>Nevskiaceae</taxon>
        <taxon>Panacagrimonas</taxon>
    </lineage>
</organism>
<dbReference type="AlphaFoldDB" id="A0A4R7PEU2"/>
<accession>A0A4R7PEU2</accession>
<gene>
    <name evidence="1" type="ORF">DFR24_2088</name>
</gene>
<protein>
    <submittedName>
        <fullName evidence="1">Uncharacterized protein</fullName>
    </submittedName>
</protein>
<evidence type="ECO:0000313" key="2">
    <source>
        <dbReference type="Proteomes" id="UP000295341"/>
    </source>
</evidence>
<dbReference type="Proteomes" id="UP000295341">
    <property type="component" value="Unassembled WGS sequence"/>
</dbReference>